<dbReference type="EMBL" id="CM004467">
    <property type="protein sequence ID" value="OCT97371.1"/>
    <property type="molecule type" value="Genomic_DNA"/>
</dbReference>
<proteinExistence type="predicted"/>
<evidence type="ECO:0000313" key="1">
    <source>
        <dbReference type="EMBL" id="OCT97371.1"/>
    </source>
</evidence>
<reference evidence="2" key="1">
    <citation type="journal article" date="2016" name="Nature">
        <title>Genome evolution in the allotetraploid frog Xenopus laevis.</title>
        <authorList>
            <person name="Session A.M."/>
            <person name="Uno Y."/>
            <person name="Kwon T."/>
            <person name="Chapman J.A."/>
            <person name="Toyoda A."/>
            <person name="Takahashi S."/>
            <person name="Fukui A."/>
            <person name="Hikosaka A."/>
            <person name="Suzuki A."/>
            <person name="Kondo M."/>
            <person name="van Heeringen S.J."/>
            <person name="Quigley I."/>
            <person name="Heinz S."/>
            <person name="Ogino H."/>
            <person name="Ochi H."/>
            <person name="Hellsten U."/>
            <person name="Lyons J.B."/>
            <person name="Simakov O."/>
            <person name="Putnam N."/>
            <person name="Stites J."/>
            <person name="Kuroki Y."/>
            <person name="Tanaka T."/>
            <person name="Michiue T."/>
            <person name="Watanabe M."/>
            <person name="Bogdanovic O."/>
            <person name="Lister R."/>
            <person name="Georgiou G."/>
            <person name="Paranjpe S.S."/>
            <person name="van Kruijsbergen I."/>
            <person name="Shu S."/>
            <person name="Carlson J."/>
            <person name="Kinoshita T."/>
            <person name="Ohta Y."/>
            <person name="Mawaribuchi S."/>
            <person name="Jenkins J."/>
            <person name="Grimwood J."/>
            <person name="Schmutz J."/>
            <person name="Mitros T."/>
            <person name="Mozaffari S.V."/>
            <person name="Suzuki Y."/>
            <person name="Haramoto Y."/>
            <person name="Yamamoto T.S."/>
            <person name="Takagi C."/>
            <person name="Heald R."/>
            <person name="Miller K."/>
            <person name="Haudenschild C."/>
            <person name="Kitzman J."/>
            <person name="Nakayama T."/>
            <person name="Izutsu Y."/>
            <person name="Robert J."/>
            <person name="Fortriede J."/>
            <person name="Burns K."/>
            <person name="Lotay V."/>
            <person name="Karimi K."/>
            <person name="Yasuoka Y."/>
            <person name="Dichmann D.S."/>
            <person name="Flajnik M.F."/>
            <person name="Houston D.W."/>
            <person name="Shendure J."/>
            <person name="DuPasquier L."/>
            <person name="Vize P.D."/>
            <person name="Zorn A.M."/>
            <person name="Ito M."/>
            <person name="Marcotte E.M."/>
            <person name="Wallingford J.B."/>
            <person name="Ito Y."/>
            <person name="Asashima M."/>
            <person name="Ueno N."/>
            <person name="Matsuda Y."/>
            <person name="Veenstra G.J."/>
            <person name="Fujiyama A."/>
            <person name="Harland R.M."/>
            <person name="Taira M."/>
            <person name="Rokhsar D.S."/>
        </authorList>
    </citation>
    <scope>NUCLEOTIDE SEQUENCE [LARGE SCALE GENOMIC DNA]</scope>
    <source>
        <strain evidence="2">J</strain>
    </source>
</reference>
<dbReference type="Proteomes" id="UP000694892">
    <property type="component" value="Chromosome 1S"/>
</dbReference>
<name>A0A974DUS3_XENLA</name>
<sequence>MVALPISAHILQTENITYNYTGKGKSLEKFIASGNCHFFFFFFKVIFIGFQKHVIHFLDTLYVQLMVHNNYRCQDNMCLVGRSKELEKKEEN</sequence>
<organism evidence="1 2">
    <name type="scientific">Xenopus laevis</name>
    <name type="common">African clawed frog</name>
    <dbReference type="NCBI Taxonomy" id="8355"/>
    <lineage>
        <taxon>Eukaryota</taxon>
        <taxon>Metazoa</taxon>
        <taxon>Chordata</taxon>
        <taxon>Craniata</taxon>
        <taxon>Vertebrata</taxon>
        <taxon>Euteleostomi</taxon>
        <taxon>Amphibia</taxon>
        <taxon>Batrachia</taxon>
        <taxon>Anura</taxon>
        <taxon>Pipoidea</taxon>
        <taxon>Pipidae</taxon>
        <taxon>Xenopodinae</taxon>
        <taxon>Xenopus</taxon>
        <taxon>Xenopus</taxon>
    </lineage>
</organism>
<evidence type="ECO:0000313" key="2">
    <source>
        <dbReference type="Proteomes" id="UP000694892"/>
    </source>
</evidence>
<protein>
    <submittedName>
        <fullName evidence="1">Uncharacterized protein</fullName>
    </submittedName>
</protein>
<dbReference type="AlphaFoldDB" id="A0A974DUS3"/>
<accession>A0A974DUS3</accession>
<gene>
    <name evidence="1" type="ORF">XELAEV_18009591mg</name>
</gene>